<dbReference type="Proteomes" id="UP000663874">
    <property type="component" value="Unassembled WGS sequence"/>
</dbReference>
<name>A0A815SZC4_9BILA</name>
<dbReference type="EMBL" id="CAJNOU010006082">
    <property type="protein sequence ID" value="CAF1496419.1"/>
    <property type="molecule type" value="Genomic_DNA"/>
</dbReference>
<evidence type="ECO:0000313" key="1">
    <source>
        <dbReference type="EMBL" id="CAF1496419.1"/>
    </source>
</evidence>
<dbReference type="Proteomes" id="UP000663889">
    <property type="component" value="Unassembled WGS sequence"/>
</dbReference>
<comment type="caution">
    <text evidence="1">The sequence shown here is derived from an EMBL/GenBank/DDBJ whole genome shotgun (WGS) entry which is preliminary data.</text>
</comment>
<evidence type="ECO:0000313" key="2">
    <source>
        <dbReference type="EMBL" id="CAF4081158.1"/>
    </source>
</evidence>
<reference evidence="1" key="1">
    <citation type="submission" date="2021-02" db="EMBL/GenBank/DDBJ databases">
        <authorList>
            <person name="Nowell W R."/>
        </authorList>
    </citation>
    <scope>NUCLEOTIDE SEQUENCE</scope>
</reference>
<gene>
    <name evidence="2" type="ORF">FNK824_LOCUS30369</name>
    <name evidence="1" type="ORF">SEV965_LOCUS35841</name>
</gene>
<dbReference type="AlphaFoldDB" id="A0A815SZC4"/>
<proteinExistence type="predicted"/>
<dbReference type="EMBL" id="CAJOBE010009267">
    <property type="protein sequence ID" value="CAF4081158.1"/>
    <property type="molecule type" value="Genomic_DNA"/>
</dbReference>
<accession>A0A815SZC4</accession>
<evidence type="ECO:0000313" key="3">
    <source>
        <dbReference type="Proteomes" id="UP000663889"/>
    </source>
</evidence>
<sequence>MQRYYVAFVISYVMIVCIASNSSQVLRLNAKSAGASGAMKQVAQVLNVSVPANWADYMSSTTTDGSVGQAEVGISTLATVMASWLIPEEFRDQAVRNVKTLIIAATEGSYIAQAFTFNSQTGAVLTTLLIVAKKLDVPTNPNLTVAATYVTINTKTEIKKQYTVYYTDRCFRCGDCVFLWECCCKRDNPNYAERGNTPDELNIIKQKMTADQFAWFNERTLSSLVKRSLSSNENESNETNDLTKAIEQYLSNDNVRTEVLTSYNDSVLTALQSNIISLKLASQTLKLKKVERQNVGILLRTLANEYGFNDISSNPQYSQELQSSRFSYENLFTSRPSSETIDVTIMKYIWILGQSLDNSTYTINFLFLNITSQSLIEKLLYNQSMNTNDHKSKTNIVRTSVLTDDGKFWRENLITLVTSWQLKITTTILNILRFIGASVFVPKTHRMLSYFNPITLSPETFTNSMIHKESRTLAAKIIALSQAVSAAAKAWKDIVSALQSSSSTTITRIIRLGFTYFHQKSSTFKVIDIPANKVDEFVNAIIFDYNLPSKGSFMLGLTYSDDFAWDRIEYLYSPAMNGTYRSVTLFKNGDSTKNTASFFIVDIDADWQLAPDLLLIRESKSILGGIWQETKESIQEVPHMLTMDEAVLLQQFFTVIALGNMAASLGVNATYPS</sequence>
<protein>
    <submittedName>
        <fullName evidence="1">Uncharacterized protein</fullName>
    </submittedName>
</protein>
<organism evidence="1 3">
    <name type="scientific">Rotaria sordida</name>
    <dbReference type="NCBI Taxonomy" id="392033"/>
    <lineage>
        <taxon>Eukaryota</taxon>
        <taxon>Metazoa</taxon>
        <taxon>Spiralia</taxon>
        <taxon>Gnathifera</taxon>
        <taxon>Rotifera</taxon>
        <taxon>Eurotatoria</taxon>
        <taxon>Bdelloidea</taxon>
        <taxon>Philodinida</taxon>
        <taxon>Philodinidae</taxon>
        <taxon>Rotaria</taxon>
    </lineage>
</organism>